<keyword evidence="1" id="KW-1015">Disulfide bond</keyword>
<feature type="domain" description="C-type lectin" evidence="3">
    <location>
        <begin position="144"/>
        <end position="282"/>
    </location>
</feature>
<dbReference type="Pfam" id="PF11617">
    <property type="entry name" value="Cu-binding_MopE"/>
    <property type="match status" value="1"/>
</dbReference>
<dbReference type="SUPFAM" id="SSF56436">
    <property type="entry name" value="C-type lectin-like"/>
    <property type="match status" value="1"/>
</dbReference>
<dbReference type="InterPro" id="IPR016186">
    <property type="entry name" value="C-type_lectin-like/link_sf"/>
</dbReference>
<dbReference type="EMBL" id="JAQNDN010000018">
    <property type="protein sequence ID" value="MDC0671906.1"/>
    <property type="molecule type" value="Genomic_DNA"/>
</dbReference>
<dbReference type="InterPro" id="IPR016187">
    <property type="entry name" value="CTDL_fold"/>
</dbReference>
<accession>A0ABT5BCR3</accession>
<name>A0ABT5BCR3_9BACT</name>
<dbReference type="RefSeq" id="WP_272002795.1">
    <property type="nucleotide sequence ID" value="NZ_JAQNDN010000018.1"/>
</dbReference>
<evidence type="ECO:0000313" key="4">
    <source>
        <dbReference type="EMBL" id="MDC0671906.1"/>
    </source>
</evidence>
<dbReference type="Gene3D" id="3.10.100.10">
    <property type="entry name" value="Mannose-Binding Protein A, subunit A"/>
    <property type="match status" value="1"/>
</dbReference>
<comment type="caution">
    <text evidence="4">The sequence shown here is derived from an EMBL/GenBank/DDBJ whole genome shotgun (WGS) entry which is preliminary data.</text>
</comment>
<evidence type="ECO:0000313" key="5">
    <source>
        <dbReference type="Proteomes" id="UP001217838"/>
    </source>
</evidence>
<evidence type="ECO:0000256" key="2">
    <source>
        <dbReference type="SAM" id="MobiDB-lite"/>
    </source>
</evidence>
<sequence>MWSPHHGALALLFCVAGGCFVDYPPELSGSGGSAGGESTAAATTTTDAAPDDSDDGFEGCPSTDPPGLWYLDGDGDDWGVEPGQVACDEPPGTAPARGDCDDADPERFPGALEVCDGEDDDCDEIIDEFSPANDSCLGCSLSERDGAPHWFCKVEAIDWVAARAACVAHGWTVELLSIHDEASYTWARKQAEALFDVVDPVATFWIGLRRADPHWTGCEAGVDQWQWSDGTPVDFAAWTMGQPDAANCDPMCSPQDALDDSCPRENCGHMLYMEGGWNDRACYAKGVGYACRAAAPP</sequence>
<dbReference type="InterPro" id="IPR021655">
    <property type="entry name" value="Put_metal-bd"/>
</dbReference>
<reference evidence="4 5" key="1">
    <citation type="submission" date="2022-11" db="EMBL/GenBank/DDBJ databases">
        <title>Minimal conservation of predation-associated metabolite biosynthetic gene clusters underscores biosynthetic potential of Myxococcota including descriptions for ten novel species: Archangium lansinium sp. nov., Myxococcus landrumus sp. nov., Nannocystis bai.</title>
        <authorList>
            <person name="Ahearne A."/>
            <person name="Stevens C."/>
            <person name="Dowd S."/>
        </authorList>
    </citation>
    <scope>NUCLEOTIDE SEQUENCE [LARGE SCALE GENOMIC DNA]</scope>
    <source>
        <strain evidence="4 5">NCELM</strain>
    </source>
</reference>
<feature type="compositionally biased region" description="Low complexity" evidence="2">
    <location>
        <begin position="36"/>
        <end position="48"/>
    </location>
</feature>
<dbReference type="PROSITE" id="PS00615">
    <property type="entry name" value="C_TYPE_LECTIN_1"/>
    <property type="match status" value="1"/>
</dbReference>
<protein>
    <submittedName>
        <fullName evidence="4">C-type lectin domain-containing protein</fullName>
    </submittedName>
</protein>
<dbReference type="InterPro" id="IPR018378">
    <property type="entry name" value="C-type_lectin_CS"/>
</dbReference>
<dbReference type="Proteomes" id="UP001217838">
    <property type="component" value="Unassembled WGS sequence"/>
</dbReference>
<evidence type="ECO:0000256" key="1">
    <source>
        <dbReference type="ARBA" id="ARBA00023157"/>
    </source>
</evidence>
<proteinExistence type="predicted"/>
<evidence type="ECO:0000259" key="3">
    <source>
        <dbReference type="PROSITE" id="PS50041"/>
    </source>
</evidence>
<gene>
    <name evidence="4" type="ORF">POL58_29445</name>
</gene>
<dbReference type="SMART" id="SM00034">
    <property type="entry name" value="CLECT"/>
    <property type="match status" value="1"/>
</dbReference>
<dbReference type="PROSITE" id="PS50041">
    <property type="entry name" value="C_TYPE_LECTIN_2"/>
    <property type="match status" value="1"/>
</dbReference>
<keyword evidence="5" id="KW-1185">Reference proteome</keyword>
<dbReference type="CDD" id="cd00037">
    <property type="entry name" value="CLECT"/>
    <property type="match status" value="1"/>
</dbReference>
<dbReference type="InterPro" id="IPR050111">
    <property type="entry name" value="C-type_lectin/snaclec_domain"/>
</dbReference>
<feature type="region of interest" description="Disordered" evidence="2">
    <location>
        <begin position="29"/>
        <end position="71"/>
    </location>
</feature>
<dbReference type="PANTHER" id="PTHR22803">
    <property type="entry name" value="MANNOSE, PHOSPHOLIPASE, LECTIN RECEPTOR RELATED"/>
    <property type="match status" value="1"/>
</dbReference>
<dbReference type="InterPro" id="IPR001304">
    <property type="entry name" value="C-type_lectin-like"/>
</dbReference>
<organism evidence="4 5">
    <name type="scientific">Nannocystis radixulma</name>
    <dbReference type="NCBI Taxonomy" id="2995305"/>
    <lineage>
        <taxon>Bacteria</taxon>
        <taxon>Pseudomonadati</taxon>
        <taxon>Myxococcota</taxon>
        <taxon>Polyangia</taxon>
        <taxon>Nannocystales</taxon>
        <taxon>Nannocystaceae</taxon>
        <taxon>Nannocystis</taxon>
    </lineage>
</organism>